<dbReference type="InterPro" id="IPR001789">
    <property type="entry name" value="Sig_transdc_resp-reg_receiver"/>
</dbReference>
<evidence type="ECO:0000313" key="13">
    <source>
        <dbReference type="Proteomes" id="UP000234240"/>
    </source>
</evidence>
<feature type="domain" description="Response regulatory" evidence="11">
    <location>
        <begin position="13"/>
        <end position="129"/>
    </location>
</feature>
<dbReference type="Pfam" id="PF00072">
    <property type="entry name" value="Response_reg"/>
    <property type="match status" value="1"/>
</dbReference>
<dbReference type="GO" id="GO:0003700">
    <property type="term" value="F:DNA-binding transcription factor activity"/>
    <property type="evidence" value="ECO:0007669"/>
    <property type="project" value="InterPro"/>
</dbReference>
<evidence type="ECO:0000256" key="8">
    <source>
        <dbReference type="ARBA" id="ARBA00023163"/>
    </source>
</evidence>
<dbReference type="PIRSF" id="PIRSF006171">
    <property type="entry name" value="RR_citrat_malat"/>
    <property type="match status" value="1"/>
</dbReference>
<evidence type="ECO:0000256" key="6">
    <source>
        <dbReference type="ARBA" id="ARBA00023125"/>
    </source>
</evidence>
<keyword evidence="4 9" id="KW-0902">Two-component regulatory system</keyword>
<keyword evidence="2 9" id="KW-0963">Cytoplasm</keyword>
<comment type="caution">
    <text evidence="12">The sequence shown here is derived from an EMBL/GenBank/DDBJ whole genome shotgun (WGS) entry which is preliminary data.</text>
</comment>
<dbReference type="Proteomes" id="UP000234240">
    <property type="component" value="Unassembled WGS sequence"/>
</dbReference>
<dbReference type="PANTHER" id="PTHR45526:SF1">
    <property type="entry name" value="TRANSCRIPTIONAL REGULATORY PROTEIN DCUR-RELATED"/>
    <property type="match status" value="1"/>
</dbReference>
<evidence type="ECO:0000256" key="4">
    <source>
        <dbReference type="ARBA" id="ARBA00023012"/>
    </source>
</evidence>
<dbReference type="GO" id="GO:0005737">
    <property type="term" value="C:cytoplasm"/>
    <property type="evidence" value="ECO:0007669"/>
    <property type="project" value="UniProtKB-SubCell"/>
</dbReference>
<sequence>MDTLSPAGFAPLDVVIVEDEPALARLHADFIEQNFALRVAGIAATLAEARRLIAAHRPCLLLLDNFLPDGQGIALVENSLLKNSECSVIFITAASDMHTCSQAIRAGAFDYLIKPISYKRLRNSLERFMQFIHTQRSFKVLDQSNVDALYNLQARRPADEAGAKGIEPNTLALVKGLFTARPDVAWSVDEVVAQSGISKTTARRYLEFCVETGFVQIEMQYGKIGHPRRLYRKTPDGAG</sequence>
<dbReference type="InterPro" id="IPR024187">
    <property type="entry name" value="Sig_transdc_resp-reg_cit/mal"/>
</dbReference>
<organism evidence="12 13">
    <name type="scientific">Chimaeribacter californicus</name>
    <dbReference type="NCBI Taxonomy" id="2060067"/>
    <lineage>
        <taxon>Bacteria</taxon>
        <taxon>Pseudomonadati</taxon>
        <taxon>Pseudomonadota</taxon>
        <taxon>Gammaproteobacteria</taxon>
        <taxon>Enterobacterales</taxon>
        <taxon>Yersiniaceae</taxon>
        <taxon>Chimaeribacter</taxon>
    </lineage>
</organism>
<dbReference type="InterPro" id="IPR011006">
    <property type="entry name" value="CheY-like_superfamily"/>
</dbReference>
<evidence type="ECO:0000259" key="11">
    <source>
        <dbReference type="PROSITE" id="PS50110"/>
    </source>
</evidence>
<reference evidence="12 13" key="1">
    <citation type="submission" date="2017-12" db="EMBL/GenBank/DDBJ databases">
        <title>Characterization of six clinical isolates of Enterochimera gen. nov., a novel genus of the Yersiniaciae family and the three species Enterochimera arupensis sp. nov., Enterochimera coloradensis sp. nov, and Enterochimera californica sp. nov.</title>
        <authorList>
            <person name="Rossi A."/>
            <person name="Fisher M."/>
        </authorList>
    </citation>
    <scope>NUCLEOTIDE SEQUENCE [LARGE SCALE GENOMIC DNA]</scope>
    <source>
        <strain evidence="13">2015-Iso6</strain>
    </source>
</reference>
<dbReference type="InterPro" id="IPR051271">
    <property type="entry name" value="2C-system_Tx_regulators"/>
</dbReference>
<dbReference type="OrthoDB" id="9802426at2"/>
<comment type="subcellular location">
    <subcellularLocation>
        <location evidence="1 9">Cytoplasm</location>
    </subcellularLocation>
</comment>
<dbReference type="Pfam" id="PF20714">
    <property type="entry name" value="HTH_64"/>
    <property type="match status" value="1"/>
</dbReference>
<keyword evidence="5 9" id="KW-0805">Transcription regulation</keyword>
<keyword evidence="7 9" id="KW-0010">Activator</keyword>
<evidence type="ECO:0000313" key="12">
    <source>
        <dbReference type="EMBL" id="PLR30512.1"/>
    </source>
</evidence>
<evidence type="ECO:0000256" key="2">
    <source>
        <dbReference type="ARBA" id="ARBA00022490"/>
    </source>
</evidence>
<evidence type="ECO:0000256" key="1">
    <source>
        <dbReference type="ARBA" id="ARBA00004496"/>
    </source>
</evidence>
<gene>
    <name evidence="12" type="primary">dpiA</name>
    <name evidence="12" type="synonym">citB</name>
    <name evidence="12" type="ORF">CYR55_22110</name>
</gene>
<protein>
    <recommendedName>
        <fullName evidence="9">Transcriptional regulatory protein</fullName>
    </recommendedName>
</protein>
<dbReference type="EMBL" id="PJZF01000032">
    <property type="protein sequence ID" value="PLR30512.1"/>
    <property type="molecule type" value="Genomic_DNA"/>
</dbReference>
<dbReference type="PROSITE" id="PS50110">
    <property type="entry name" value="RESPONSE_REGULATORY"/>
    <property type="match status" value="1"/>
</dbReference>
<keyword evidence="6 9" id="KW-0238">DNA-binding</keyword>
<evidence type="ECO:0000256" key="7">
    <source>
        <dbReference type="ARBA" id="ARBA00023159"/>
    </source>
</evidence>
<dbReference type="PANTHER" id="PTHR45526">
    <property type="entry name" value="TRANSCRIPTIONAL REGULATORY PROTEIN DPIA"/>
    <property type="match status" value="1"/>
</dbReference>
<dbReference type="AlphaFoldDB" id="A0A2N5DUH7"/>
<keyword evidence="3 10" id="KW-0597">Phosphoprotein</keyword>
<evidence type="ECO:0000256" key="3">
    <source>
        <dbReference type="ARBA" id="ARBA00022553"/>
    </source>
</evidence>
<dbReference type="SMART" id="SM00448">
    <property type="entry name" value="REC"/>
    <property type="match status" value="1"/>
</dbReference>
<keyword evidence="13" id="KW-1185">Reference proteome</keyword>
<dbReference type="GO" id="GO:0003677">
    <property type="term" value="F:DNA binding"/>
    <property type="evidence" value="ECO:0007669"/>
    <property type="project" value="UniProtKB-KW"/>
</dbReference>
<name>A0A2N5DUH7_9GAMM</name>
<evidence type="ECO:0000256" key="9">
    <source>
        <dbReference type="PIRNR" id="PIRNR006171"/>
    </source>
</evidence>
<dbReference type="SUPFAM" id="SSF52172">
    <property type="entry name" value="CheY-like"/>
    <property type="match status" value="1"/>
</dbReference>
<feature type="modified residue" description="4-aspartylphosphate" evidence="10">
    <location>
        <position position="64"/>
    </location>
</feature>
<accession>A0A2N5DUH7</accession>
<evidence type="ECO:0000256" key="5">
    <source>
        <dbReference type="ARBA" id="ARBA00023015"/>
    </source>
</evidence>
<dbReference type="GO" id="GO:0000156">
    <property type="term" value="F:phosphorelay response regulator activity"/>
    <property type="evidence" value="ECO:0007669"/>
    <property type="project" value="TreeGrafter"/>
</dbReference>
<dbReference type="InterPro" id="IPR048714">
    <property type="entry name" value="DpiA-like_HTH"/>
</dbReference>
<keyword evidence="8 9" id="KW-0804">Transcription</keyword>
<evidence type="ECO:0000256" key="10">
    <source>
        <dbReference type="PROSITE-ProRule" id="PRU00169"/>
    </source>
</evidence>
<dbReference type="Gene3D" id="3.40.50.2300">
    <property type="match status" value="1"/>
</dbReference>
<proteinExistence type="predicted"/>